<sequence>MVLESRTARGLKPERMEPPPSMFKYQLEGDSISGSSYYDPYSVTMDNMSVFSAASSVVNPQSVRGIVHRLWNDFDNRFMRGMFGGKPHDNTNIFDANPFNSVATNSAGGGSGGGGGGGGSVGGPAAGQTAGGLGTAPSGPGGVVPGTIQGALPQFHFNSALSPAEHGALPSSPVRRCGRGSDNKRVQSTPL</sequence>
<evidence type="ECO:0000313" key="3">
    <source>
        <dbReference type="Proteomes" id="UP000002630"/>
    </source>
</evidence>
<keyword evidence="3" id="KW-1185">Reference proteome</keyword>
<evidence type="ECO:0000256" key="1">
    <source>
        <dbReference type="SAM" id="MobiDB-lite"/>
    </source>
</evidence>
<dbReference type="AlphaFoldDB" id="D8LN20"/>
<feature type="compositionally biased region" description="Gly residues" evidence="1">
    <location>
        <begin position="107"/>
        <end position="144"/>
    </location>
</feature>
<proteinExistence type="predicted"/>
<dbReference type="EMBL" id="FN649755">
    <property type="protein sequence ID" value="CBN76261.1"/>
    <property type="molecule type" value="Genomic_DNA"/>
</dbReference>
<gene>
    <name evidence="2" type="ORF">Esi_0427_0004</name>
</gene>
<organism evidence="2 3">
    <name type="scientific">Ectocarpus siliculosus</name>
    <name type="common">Brown alga</name>
    <name type="synonym">Conferva siliculosa</name>
    <dbReference type="NCBI Taxonomy" id="2880"/>
    <lineage>
        <taxon>Eukaryota</taxon>
        <taxon>Sar</taxon>
        <taxon>Stramenopiles</taxon>
        <taxon>Ochrophyta</taxon>
        <taxon>PX clade</taxon>
        <taxon>Phaeophyceae</taxon>
        <taxon>Ectocarpales</taxon>
        <taxon>Ectocarpaceae</taxon>
        <taxon>Ectocarpus</taxon>
    </lineage>
</organism>
<reference evidence="2 3" key="1">
    <citation type="journal article" date="2010" name="Nature">
        <title>The Ectocarpus genome and the independent evolution of multicellularity in brown algae.</title>
        <authorList>
            <person name="Cock J.M."/>
            <person name="Sterck L."/>
            <person name="Rouze P."/>
            <person name="Scornet D."/>
            <person name="Allen A.E."/>
            <person name="Amoutzias G."/>
            <person name="Anthouard V."/>
            <person name="Artiguenave F."/>
            <person name="Aury J.M."/>
            <person name="Badger J.H."/>
            <person name="Beszteri B."/>
            <person name="Billiau K."/>
            <person name="Bonnet E."/>
            <person name="Bothwell J.H."/>
            <person name="Bowler C."/>
            <person name="Boyen C."/>
            <person name="Brownlee C."/>
            <person name="Carrano C.J."/>
            <person name="Charrier B."/>
            <person name="Cho G.Y."/>
            <person name="Coelho S.M."/>
            <person name="Collen J."/>
            <person name="Corre E."/>
            <person name="Da Silva C."/>
            <person name="Delage L."/>
            <person name="Delaroque N."/>
            <person name="Dittami S.M."/>
            <person name="Doulbeau S."/>
            <person name="Elias M."/>
            <person name="Farnham G."/>
            <person name="Gachon C.M."/>
            <person name="Gschloessl B."/>
            <person name="Heesch S."/>
            <person name="Jabbari K."/>
            <person name="Jubin C."/>
            <person name="Kawai H."/>
            <person name="Kimura K."/>
            <person name="Kloareg B."/>
            <person name="Kupper F.C."/>
            <person name="Lang D."/>
            <person name="Le Bail A."/>
            <person name="Leblanc C."/>
            <person name="Lerouge P."/>
            <person name="Lohr M."/>
            <person name="Lopez P.J."/>
            <person name="Martens C."/>
            <person name="Maumus F."/>
            <person name="Michel G."/>
            <person name="Miranda-Saavedra D."/>
            <person name="Morales J."/>
            <person name="Moreau H."/>
            <person name="Motomura T."/>
            <person name="Nagasato C."/>
            <person name="Napoli C.A."/>
            <person name="Nelson D.R."/>
            <person name="Nyvall-Collen P."/>
            <person name="Peters A.F."/>
            <person name="Pommier C."/>
            <person name="Potin P."/>
            <person name="Poulain J."/>
            <person name="Quesneville H."/>
            <person name="Read B."/>
            <person name="Rensing S.A."/>
            <person name="Ritter A."/>
            <person name="Rousvoal S."/>
            <person name="Samanta M."/>
            <person name="Samson G."/>
            <person name="Schroeder D.C."/>
            <person name="Segurens B."/>
            <person name="Strittmatter M."/>
            <person name="Tonon T."/>
            <person name="Tregear J.W."/>
            <person name="Valentin K."/>
            <person name="von Dassow P."/>
            <person name="Yamagishi T."/>
            <person name="Van de Peer Y."/>
            <person name="Wincker P."/>
        </authorList>
    </citation>
    <scope>NUCLEOTIDE SEQUENCE [LARGE SCALE GENOMIC DNA]</scope>
    <source>
        <strain evidence="3">Ec32 / CCAP1310/4</strain>
    </source>
</reference>
<accession>D8LN20</accession>
<dbReference type="InParanoid" id="D8LN20"/>
<protein>
    <submittedName>
        <fullName evidence="2">Uncharacterized protein</fullName>
    </submittedName>
</protein>
<name>D8LN20_ECTSI</name>
<feature type="region of interest" description="Disordered" evidence="1">
    <location>
        <begin position="105"/>
        <end position="147"/>
    </location>
</feature>
<feature type="region of interest" description="Disordered" evidence="1">
    <location>
        <begin position="1"/>
        <end position="21"/>
    </location>
</feature>
<dbReference type="Proteomes" id="UP000002630">
    <property type="component" value="Linkage Group LG30"/>
</dbReference>
<evidence type="ECO:0000313" key="2">
    <source>
        <dbReference type="EMBL" id="CBN76261.1"/>
    </source>
</evidence>
<dbReference type="EMBL" id="FN648627">
    <property type="protein sequence ID" value="CBN76261.1"/>
    <property type="molecule type" value="Genomic_DNA"/>
</dbReference>
<feature type="region of interest" description="Disordered" evidence="1">
    <location>
        <begin position="162"/>
        <end position="191"/>
    </location>
</feature>